<dbReference type="InterPro" id="IPR036823">
    <property type="entry name" value="Ribosomal_uS7_dom_sf"/>
</dbReference>
<evidence type="ECO:0000256" key="5">
    <source>
        <dbReference type="ARBA" id="ARBA00023274"/>
    </source>
</evidence>
<dbReference type="PANTHER" id="PTHR11205">
    <property type="entry name" value="RIBOSOMAL PROTEIN S7"/>
    <property type="match status" value="1"/>
</dbReference>
<reference evidence="8 9" key="1">
    <citation type="journal article" date="2016" name="Nat. Commun.">
        <title>Thousands of microbial genomes shed light on interconnected biogeochemical processes in an aquifer system.</title>
        <authorList>
            <person name="Anantharaman K."/>
            <person name="Brown C.T."/>
            <person name="Hug L.A."/>
            <person name="Sharon I."/>
            <person name="Castelle C.J."/>
            <person name="Probst A.J."/>
            <person name="Thomas B.C."/>
            <person name="Singh A."/>
            <person name="Wilkins M.J."/>
            <person name="Karaoz U."/>
            <person name="Brodie E.L."/>
            <person name="Williams K.H."/>
            <person name="Hubbard S.S."/>
            <person name="Banfield J.F."/>
        </authorList>
    </citation>
    <scope>NUCLEOTIDE SEQUENCE [LARGE SCALE GENOMIC DNA]</scope>
</reference>
<gene>
    <name evidence="6" type="primary">rpsG</name>
    <name evidence="8" type="ORF">A3D91_00855</name>
</gene>
<keyword evidence="4 6" id="KW-0689">Ribosomal protein</keyword>
<accession>A0A1F4VB38</accession>
<dbReference type="EMBL" id="MEVD01000003">
    <property type="protein sequence ID" value="OGC54431.1"/>
    <property type="molecule type" value="Genomic_DNA"/>
</dbReference>
<dbReference type="NCBIfam" id="TIGR01029">
    <property type="entry name" value="rpsG_bact"/>
    <property type="match status" value="1"/>
</dbReference>
<dbReference type="GO" id="GO:0006412">
    <property type="term" value="P:translation"/>
    <property type="evidence" value="ECO:0007669"/>
    <property type="project" value="UniProtKB-UniRule"/>
</dbReference>
<evidence type="ECO:0000259" key="7">
    <source>
        <dbReference type="Pfam" id="PF00177"/>
    </source>
</evidence>
<dbReference type="Proteomes" id="UP000178127">
    <property type="component" value="Unassembled WGS sequence"/>
</dbReference>
<comment type="similarity">
    <text evidence="1 6">Belongs to the universal ribosomal protein uS7 family.</text>
</comment>
<evidence type="ECO:0000256" key="4">
    <source>
        <dbReference type="ARBA" id="ARBA00022980"/>
    </source>
</evidence>
<evidence type="ECO:0000256" key="6">
    <source>
        <dbReference type="HAMAP-Rule" id="MF_00480"/>
    </source>
</evidence>
<evidence type="ECO:0000256" key="2">
    <source>
        <dbReference type="ARBA" id="ARBA00022730"/>
    </source>
</evidence>
<dbReference type="STRING" id="1802620.A3D91_00855"/>
<dbReference type="InterPro" id="IPR005717">
    <property type="entry name" value="Ribosomal_uS7_bac/org-type"/>
</dbReference>
<dbReference type="CDD" id="cd14869">
    <property type="entry name" value="uS7_Bacteria"/>
    <property type="match status" value="1"/>
</dbReference>
<dbReference type="GO" id="GO:0000049">
    <property type="term" value="F:tRNA binding"/>
    <property type="evidence" value="ECO:0007669"/>
    <property type="project" value="UniProtKB-UniRule"/>
</dbReference>
<dbReference type="SUPFAM" id="SSF47973">
    <property type="entry name" value="Ribosomal protein S7"/>
    <property type="match status" value="1"/>
</dbReference>
<comment type="subunit">
    <text evidence="6">Part of the 30S ribosomal subunit. Contacts proteins S9 and S11.</text>
</comment>
<dbReference type="GO" id="GO:0019843">
    <property type="term" value="F:rRNA binding"/>
    <property type="evidence" value="ECO:0007669"/>
    <property type="project" value="UniProtKB-UniRule"/>
</dbReference>
<dbReference type="AlphaFoldDB" id="A0A1F4VB38"/>
<dbReference type="InterPro" id="IPR000235">
    <property type="entry name" value="Ribosomal_uS7"/>
</dbReference>
<comment type="function">
    <text evidence="6">One of the primary rRNA binding proteins, it binds directly to 16S rRNA where it nucleates assembly of the head domain of the 30S subunit. Is located at the subunit interface close to the decoding center, probably blocks exit of the E-site tRNA.</text>
</comment>
<dbReference type="Gene3D" id="1.10.455.10">
    <property type="entry name" value="Ribosomal protein S7 domain"/>
    <property type="match status" value="1"/>
</dbReference>
<dbReference type="FunFam" id="1.10.455.10:FF:000001">
    <property type="entry name" value="30S ribosomal protein S7"/>
    <property type="match status" value="1"/>
</dbReference>
<keyword evidence="5 6" id="KW-0687">Ribonucleoprotein</keyword>
<dbReference type="PIRSF" id="PIRSF002122">
    <property type="entry name" value="RPS7p_RPS7a_RPS5e_RPS7o"/>
    <property type="match status" value="1"/>
</dbReference>
<dbReference type="GO" id="GO:0015935">
    <property type="term" value="C:small ribosomal subunit"/>
    <property type="evidence" value="ECO:0007669"/>
    <property type="project" value="InterPro"/>
</dbReference>
<dbReference type="GO" id="GO:0003735">
    <property type="term" value="F:structural constituent of ribosome"/>
    <property type="evidence" value="ECO:0007669"/>
    <property type="project" value="InterPro"/>
</dbReference>
<proteinExistence type="inferred from homology"/>
<keyword evidence="3 6" id="KW-0694">RNA-binding</keyword>
<evidence type="ECO:0000256" key="3">
    <source>
        <dbReference type="ARBA" id="ARBA00022884"/>
    </source>
</evidence>
<organism evidence="8 9">
    <name type="scientific">candidate division WWE3 bacterium RIFCSPHIGHO2_02_FULL_38_14</name>
    <dbReference type="NCBI Taxonomy" id="1802620"/>
    <lineage>
        <taxon>Bacteria</taxon>
        <taxon>Katanobacteria</taxon>
    </lineage>
</organism>
<dbReference type="HAMAP" id="MF_00480_B">
    <property type="entry name" value="Ribosomal_uS7_B"/>
    <property type="match status" value="1"/>
</dbReference>
<evidence type="ECO:0000313" key="9">
    <source>
        <dbReference type="Proteomes" id="UP000178127"/>
    </source>
</evidence>
<sequence length="155" mass="17531">MRSGKTDKRQVQSDLLYKSRVVTRMINTVMLNGNKSLAEKIVYGALSKLAEERKDALTAFEQAVKNVMPVQEVRSRRIGGATYQVPVPLKHDRSEALAVRWIVQTARSRKGKPMLEKLFEEIKNAQSNTGSAIKKKEDTHRMAEANKAFAHFGKF</sequence>
<keyword evidence="2 6" id="KW-0699">rRNA-binding</keyword>
<comment type="caution">
    <text evidence="8">The sequence shown here is derived from an EMBL/GenBank/DDBJ whole genome shotgun (WGS) entry which is preliminary data.</text>
</comment>
<evidence type="ECO:0000313" key="8">
    <source>
        <dbReference type="EMBL" id="OGC54431.1"/>
    </source>
</evidence>
<keyword evidence="6" id="KW-0820">tRNA-binding</keyword>
<protein>
    <recommendedName>
        <fullName evidence="6">Small ribosomal subunit protein uS7</fullName>
    </recommendedName>
</protein>
<feature type="domain" description="Small ribosomal subunit protein uS7" evidence="7">
    <location>
        <begin position="1"/>
        <end position="147"/>
    </location>
</feature>
<dbReference type="InterPro" id="IPR023798">
    <property type="entry name" value="Ribosomal_uS7_dom"/>
</dbReference>
<evidence type="ECO:0000256" key="1">
    <source>
        <dbReference type="ARBA" id="ARBA00007151"/>
    </source>
</evidence>
<name>A0A1F4VB38_UNCKA</name>
<dbReference type="Pfam" id="PF00177">
    <property type="entry name" value="Ribosomal_S7"/>
    <property type="match status" value="1"/>
</dbReference>